<dbReference type="Gene3D" id="2.30.30.40">
    <property type="entry name" value="SH3 Domains"/>
    <property type="match status" value="1"/>
</dbReference>
<dbReference type="InterPro" id="IPR051315">
    <property type="entry name" value="Bact_Chemotaxis_CheA"/>
</dbReference>
<dbReference type="GO" id="GO:0005524">
    <property type="term" value="F:ATP binding"/>
    <property type="evidence" value="ECO:0007669"/>
    <property type="project" value="UniProtKB-KW"/>
</dbReference>
<dbReference type="InterPro" id="IPR004358">
    <property type="entry name" value="Sig_transdc_His_kin-like_C"/>
</dbReference>
<feature type="region of interest" description="Disordered" evidence="13">
    <location>
        <begin position="313"/>
        <end position="339"/>
    </location>
</feature>
<dbReference type="Pfam" id="PF02895">
    <property type="entry name" value="H-kinase_dim"/>
    <property type="match status" value="1"/>
</dbReference>
<dbReference type="CDD" id="cd00731">
    <property type="entry name" value="CheA_reg"/>
    <property type="match status" value="1"/>
</dbReference>
<keyword evidence="10" id="KW-0902">Two-component regulatory system</keyword>
<dbReference type="Proteomes" id="UP000256478">
    <property type="component" value="Unassembled WGS sequence"/>
</dbReference>
<feature type="domain" description="HPt" evidence="16">
    <location>
        <begin position="1"/>
        <end position="103"/>
    </location>
</feature>
<evidence type="ECO:0000256" key="4">
    <source>
        <dbReference type="ARBA" id="ARBA00022500"/>
    </source>
</evidence>
<dbReference type="InterPro" id="IPR036061">
    <property type="entry name" value="CheW-like_dom_sf"/>
</dbReference>
<comment type="caution">
    <text evidence="17">The sequence shown here is derived from an EMBL/GenBank/DDBJ whole genome shotgun (WGS) entry which is preliminary data.</text>
</comment>
<dbReference type="PROSITE" id="PS50851">
    <property type="entry name" value="CHEW"/>
    <property type="match status" value="1"/>
</dbReference>
<keyword evidence="5 12" id="KW-0597">Phosphoprotein</keyword>
<protein>
    <recommendedName>
        <fullName evidence="3">Chemotaxis protein CheA</fullName>
        <ecNumber evidence="2">2.7.13.3</ecNumber>
    </recommendedName>
</protein>
<dbReference type="CDD" id="cd16916">
    <property type="entry name" value="HATPase_CheA-like"/>
    <property type="match status" value="1"/>
</dbReference>
<dbReference type="SMART" id="SM01231">
    <property type="entry name" value="H-kinase_dim"/>
    <property type="match status" value="1"/>
</dbReference>
<evidence type="ECO:0000256" key="6">
    <source>
        <dbReference type="ARBA" id="ARBA00022679"/>
    </source>
</evidence>
<comment type="function">
    <text evidence="11">Involved in the transmission of sensory signals from the chemoreceptors to the flagellar motors. CheA is autophosphorylated; it can transfer its phosphate group to either CheB or CheY.</text>
</comment>
<evidence type="ECO:0000313" key="17">
    <source>
        <dbReference type="EMBL" id="REL26580.1"/>
    </source>
</evidence>
<organism evidence="17 18">
    <name type="scientific">Thalassotalea euphylliae</name>
    <dbReference type="NCBI Taxonomy" id="1655234"/>
    <lineage>
        <taxon>Bacteria</taxon>
        <taxon>Pseudomonadati</taxon>
        <taxon>Pseudomonadota</taxon>
        <taxon>Gammaproteobacteria</taxon>
        <taxon>Alteromonadales</taxon>
        <taxon>Colwelliaceae</taxon>
        <taxon>Thalassotalea</taxon>
    </lineage>
</organism>
<dbReference type="Pfam" id="PF01584">
    <property type="entry name" value="CheW"/>
    <property type="match status" value="1"/>
</dbReference>
<dbReference type="GO" id="GO:0000155">
    <property type="term" value="F:phosphorelay sensor kinase activity"/>
    <property type="evidence" value="ECO:0007669"/>
    <property type="project" value="InterPro"/>
</dbReference>
<comment type="catalytic activity">
    <reaction evidence="1">
        <text>ATP + protein L-histidine = ADP + protein N-phospho-L-histidine.</text>
        <dbReference type="EC" id="2.7.13.3"/>
    </reaction>
</comment>
<dbReference type="CDD" id="cd00088">
    <property type="entry name" value="HPT"/>
    <property type="match status" value="1"/>
</dbReference>
<dbReference type="FunFam" id="3.30.565.10:FF:000016">
    <property type="entry name" value="Chemotaxis protein CheA, putative"/>
    <property type="match status" value="1"/>
</dbReference>
<dbReference type="SMART" id="SM00387">
    <property type="entry name" value="HATPase_c"/>
    <property type="match status" value="1"/>
</dbReference>
<evidence type="ECO:0000256" key="1">
    <source>
        <dbReference type="ARBA" id="ARBA00000085"/>
    </source>
</evidence>
<evidence type="ECO:0000256" key="8">
    <source>
        <dbReference type="ARBA" id="ARBA00022777"/>
    </source>
</evidence>
<evidence type="ECO:0000256" key="2">
    <source>
        <dbReference type="ARBA" id="ARBA00012438"/>
    </source>
</evidence>
<dbReference type="SUPFAM" id="SSF47226">
    <property type="entry name" value="Histidine-containing phosphotransfer domain, HPT domain"/>
    <property type="match status" value="1"/>
</dbReference>
<dbReference type="Gene3D" id="1.10.287.560">
    <property type="entry name" value="Histidine kinase CheA-like, homodimeric domain"/>
    <property type="match status" value="1"/>
</dbReference>
<keyword evidence="8" id="KW-0418">Kinase</keyword>
<keyword evidence="4" id="KW-0145">Chemotaxis</keyword>
<dbReference type="InterPro" id="IPR008207">
    <property type="entry name" value="Sig_transdc_His_kin_Hpt_dom"/>
</dbReference>
<evidence type="ECO:0000259" key="15">
    <source>
        <dbReference type="PROSITE" id="PS50851"/>
    </source>
</evidence>
<evidence type="ECO:0000256" key="13">
    <source>
        <dbReference type="SAM" id="MobiDB-lite"/>
    </source>
</evidence>
<evidence type="ECO:0000259" key="16">
    <source>
        <dbReference type="PROSITE" id="PS50894"/>
    </source>
</evidence>
<evidence type="ECO:0000256" key="12">
    <source>
        <dbReference type="PROSITE-ProRule" id="PRU00110"/>
    </source>
</evidence>
<proteinExistence type="predicted"/>
<dbReference type="SUPFAM" id="SSF47384">
    <property type="entry name" value="Homodimeric domain of signal transducing histidine kinase"/>
    <property type="match status" value="1"/>
</dbReference>
<evidence type="ECO:0000256" key="3">
    <source>
        <dbReference type="ARBA" id="ARBA00021495"/>
    </source>
</evidence>
<dbReference type="AlphaFoldDB" id="A0A3E0TQG1"/>
<evidence type="ECO:0000256" key="9">
    <source>
        <dbReference type="ARBA" id="ARBA00022840"/>
    </source>
</evidence>
<dbReference type="InterPro" id="IPR003594">
    <property type="entry name" value="HATPase_dom"/>
</dbReference>
<dbReference type="Pfam" id="PF01627">
    <property type="entry name" value="Hpt"/>
    <property type="match status" value="1"/>
</dbReference>
<keyword evidence="6" id="KW-0808">Transferase</keyword>
<evidence type="ECO:0000259" key="14">
    <source>
        <dbReference type="PROSITE" id="PS50109"/>
    </source>
</evidence>
<keyword evidence="7" id="KW-0547">Nucleotide-binding</keyword>
<name>A0A3E0TQG1_9GAMM</name>
<feature type="compositionally biased region" description="Low complexity" evidence="13">
    <location>
        <begin position="323"/>
        <end position="332"/>
    </location>
</feature>
<dbReference type="Gene3D" id="1.20.120.160">
    <property type="entry name" value="HPT domain"/>
    <property type="match status" value="1"/>
</dbReference>
<keyword evidence="9" id="KW-0067">ATP-binding</keyword>
<dbReference type="EMBL" id="QUOU01000001">
    <property type="protein sequence ID" value="REL26580.1"/>
    <property type="molecule type" value="Genomic_DNA"/>
</dbReference>
<evidence type="ECO:0000256" key="11">
    <source>
        <dbReference type="ARBA" id="ARBA00035100"/>
    </source>
</evidence>
<dbReference type="InterPro" id="IPR036890">
    <property type="entry name" value="HATPase_C_sf"/>
</dbReference>
<reference evidence="17 18" key="1">
    <citation type="submission" date="2018-08" db="EMBL/GenBank/DDBJ databases">
        <title>Thalassotalea euphylliae genome.</title>
        <authorList>
            <person name="Summers S."/>
            <person name="Rice S.A."/>
            <person name="Freckelton M.L."/>
            <person name="Nedved B.T."/>
            <person name="Hadfield M.G."/>
        </authorList>
    </citation>
    <scope>NUCLEOTIDE SEQUENCE [LARGE SCALE GENOMIC DNA]</scope>
    <source>
        <strain evidence="17 18">H1</strain>
    </source>
</reference>
<dbReference type="InterPro" id="IPR005467">
    <property type="entry name" value="His_kinase_dom"/>
</dbReference>
<dbReference type="InterPro" id="IPR036641">
    <property type="entry name" value="HPT_dom_sf"/>
</dbReference>
<dbReference type="Pfam" id="PF02518">
    <property type="entry name" value="HATPase_c"/>
    <property type="match status" value="1"/>
</dbReference>
<dbReference type="OrthoDB" id="9803176at2"/>
<dbReference type="Gene3D" id="3.30.565.10">
    <property type="entry name" value="Histidine kinase-like ATPase, C-terminal domain"/>
    <property type="match status" value="1"/>
</dbReference>
<dbReference type="PANTHER" id="PTHR43395:SF10">
    <property type="entry name" value="CHEMOTAXIS PROTEIN CHEA"/>
    <property type="match status" value="1"/>
</dbReference>
<dbReference type="FunFam" id="2.30.30.40:FF:000048">
    <property type="entry name" value="Chemotaxis protein CheA, putative"/>
    <property type="match status" value="1"/>
</dbReference>
<dbReference type="SUPFAM" id="SSF50341">
    <property type="entry name" value="CheW-like"/>
    <property type="match status" value="1"/>
</dbReference>
<dbReference type="InterPro" id="IPR004105">
    <property type="entry name" value="CheA-like_dim"/>
</dbReference>
<feature type="region of interest" description="Disordered" evidence="13">
    <location>
        <begin position="235"/>
        <end position="281"/>
    </location>
</feature>
<dbReference type="PROSITE" id="PS50894">
    <property type="entry name" value="HPT"/>
    <property type="match status" value="1"/>
</dbReference>
<dbReference type="InterPro" id="IPR037006">
    <property type="entry name" value="CheA-like_homodim_sf"/>
</dbReference>
<feature type="modified residue" description="Phosphohistidine" evidence="12">
    <location>
        <position position="46"/>
    </location>
</feature>
<dbReference type="GO" id="GO:0006935">
    <property type="term" value="P:chemotaxis"/>
    <property type="evidence" value="ECO:0007669"/>
    <property type="project" value="UniProtKB-KW"/>
</dbReference>
<dbReference type="SUPFAM" id="SSF55874">
    <property type="entry name" value="ATPase domain of HSP90 chaperone/DNA topoisomerase II/histidine kinase"/>
    <property type="match status" value="1"/>
</dbReference>
<evidence type="ECO:0000256" key="7">
    <source>
        <dbReference type="ARBA" id="ARBA00022741"/>
    </source>
</evidence>
<dbReference type="RefSeq" id="WP_116007697.1">
    <property type="nucleotide sequence ID" value="NZ_QUOU01000001.1"/>
</dbReference>
<dbReference type="PROSITE" id="PS50109">
    <property type="entry name" value="HIS_KIN"/>
    <property type="match status" value="1"/>
</dbReference>
<evidence type="ECO:0000256" key="5">
    <source>
        <dbReference type="ARBA" id="ARBA00022553"/>
    </source>
</evidence>
<dbReference type="PANTHER" id="PTHR43395">
    <property type="entry name" value="SENSOR HISTIDINE KINASE CHEA"/>
    <property type="match status" value="1"/>
</dbReference>
<evidence type="ECO:0000313" key="18">
    <source>
        <dbReference type="Proteomes" id="UP000256478"/>
    </source>
</evidence>
<feature type="domain" description="Histidine kinase" evidence="14">
    <location>
        <begin position="374"/>
        <end position="586"/>
    </location>
</feature>
<gene>
    <name evidence="17" type="ORF">DXX93_08325</name>
</gene>
<accession>A0A3E0TQG1</accession>
<dbReference type="EC" id="2.7.13.3" evidence="2"/>
<feature type="domain" description="CheW-like" evidence="15">
    <location>
        <begin position="588"/>
        <end position="723"/>
    </location>
</feature>
<feature type="compositionally biased region" description="Polar residues" evidence="13">
    <location>
        <begin position="255"/>
        <end position="281"/>
    </location>
</feature>
<evidence type="ECO:0000256" key="10">
    <source>
        <dbReference type="ARBA" id="ARBA00023012"/>
    </source>
</evidence>
<dbReference type="InterPro" id="IPR002545">
    <property type="entry name" value="CheW-lke_dom"/>
</dbReference>
<dbReference type="SMART" id="SM00260">
    <property type="entry name" value="CheW"/>
    <property type="match status" value="1"/>
</dbReference>
<dbReference type="SMART" id="SM00073">
    <property type="entry name" value="HPT"/>
    <property type="match status" value="1"/>
</dbReference>
<dbReference type="PRINTS" id="PR00344">
    <property type="entry name" value="BCTRLSENSOR"/>
</dbReference>
<dbReference type="GO" id="GO:0005737">
    <property type="term" value="C:cytoplasm"/>
    <property type="evidence" value="ECO:0007669"/>
    <property type="project" value="InterPro"/>
</dbReference>
<sequence length="745" mass="80959">MSLDLSQFIPTFLEESFEGLELMESSLLNLEQGDDETINSIFRAAHSIKGGAGTFGFGHVTDFTHLVETLLDEMRDGRREINNEEVEVLLASVDCMRLMIEAIQNDDDYDPTSIEETSERLSFLLASSSDGSGQGSALDNEPMLLGKIWQITFIPEHHLVQTGNDPLLLFNALEDLGELIVLAKTEQLPSLTEIDVEELYIHWQLTLMSEDATEADIREVFEWVEDECQLDIHLLSDDTPSTPPEQADSPEQIESPEQANSPEQLDSLEQTNSPEQAEAATNNELDQANAASEQASAPVTAPVTAPTVAPATVNEKPAKAAESKATAKPAAKGKGDAGSIRVGVDKVDSLINLVGELVITQSMLSELGNDFDLSKVEKLTAGLEQLLQNTKELQESVMRIRMLPISFAFNRFPRLIHDLAKKTGKDIELIINGENTELDKTVMEQIGDPLVHLVRNAVDHGIEPAEKRLAAGKSEQGTIWLDAYHQGGSIVIEIKDNGGGINREAVFNKALEKGLIDANASLSDQQVFDLIFEPGFSTAKAVSDISGRGVGMDVVKKNIQALGGRIQVDSVPGEGSTFKVYLPLTLAILDGQLVKVGDEVFVIPLITIVESLQIKQEQINRVSGDMVLYRLREDNVPVIPIFELFNLPAAHQAVENALMVVVEADGQKVGLMVDDLLAQQQVVIKSLKDNYQDVSGISGATILGDGSVAMILDIPGIITMAQKIAADKQAERIARYSQGLEGAIS</sequence>
<dbReference type="InterPro" id="IPR036097">
    <property type="entry name" value="HisK_dim/P_sf"/>
</dbReference>